<keyword evidence="2 5" id="KW-0808">Transferase</keyword>
<comment type="caution">
    <text evidence="5">The sequence shown here is derived from an EMBL/GenBank/DDBJ whole genome shotgun (WGS) entry which is preliminary data.</text>
</comment>
<dbReference type="Proteomes" id="UP000308133">
    <property type="component" value="Unassembled WGS sequence"/>
</dbReference>
<dbReference type="PANTHER" id="PTHR10983:SF24">
    <property type="entry name" value="1-ACYLGLYCEROL-3-PHOSPHATE O-ACYLTRANSFERASE 3, ISOFORM E-RELATED"/>
    <property type="match status" value="1"/>
</dbReference>
<evidence type="ECO:0000259" key="4">
    <source>
        <dbReference type="SMART" id="SM00563"/>
    </source>
</evidence>
<dbReference type="CDD" id="cd07990">
    <property type="entry name" value="LPLAT_LCLAT1-like"/>
    <property type="match status" value="1"/>
</dbReference>
<dbReference type="InterPro" id="IPR032098">
    <property type="entry name" value="Acyltransf_C"/>
</dbReference>
<dbReference type="SUPFAM" id="SSF69593">
    <property type="entry name" value="Glycerol-3-phosphate (1)-acyltransferase"/>
    <property type="match status" value="1"/>
</dbReference>
<evidence type="ECO:0000256" key="1">
    <source>
        <dbReference type="ARBA" id="ARBA00008655"/>
    </source>
</evidence>
<protein>
    <submittedName>
        <fullName evidence="5">Acyltransferase-like protein 1</fullName>
    </submittedName>
</protein>
<feature type="domain" description="Phospholipid/glycerol acyltransferase" evidence="4">
    <location>
        <begin position="108"/>
        <end position="230"/>
    </location>
</feature>
<evidence type="ECO:0000313" key="5">
    <source>
        <dbReference type="EMBL" id="TKX24233.1"/>
    </source>
</evidence>
<dbReference type="Pfam" id="PF16076">
    <property type="entry name" value="Acyltransf_C"/>
    <property type="match status" value="1"/>
</dbReference>
<dbReference type="GO" id="GO:0003841">
    <property type="term" value="F:1-acylglycerol-3-phosphate O-acyltransferase activity"/>
    <property type="evidence" value="ECO:0007669"/>
    <property type="project" value="TreeGrafter"/>
</dbReference>
<organism evidence="5 6">
    <name type="scientific">Elsinoe australis</name>
    <dbReference type="NCBI Taxonomy" id="40998"/>
    <lineage>
        <taxon>Eukaryota</taxon>
        <taxon>Fungi</taxon>
        <taxon>Dikarya</taxon>
        <taxon>Ascomycota</taxon>
        <taxon>Pezizomycotina</taxon>
        <taxon>Dothideomycetes</taxon>
        <taxon>Dothideomycetidae</taxon>
        <taxon>Myriangiales</taxon>
        <taxon>Elsinoaceae</taxon>
        <taxon>Elsinoe</taxon>
    </lineage>
</organism>
<comment type="similarity">
    <text evidence="1">Belongs to the 1-acyl-sn-glycerol-3-phosphate acyltransferase family.</text>
</comment>
<evidence type="ECO:0000256" key="3">
    <source>
        <dbReference type="ARBA" id="ARBA00023315"/>
    </source>
</evidence>
<name>A0A4U7AZT2_9PEZI</name>
<proteinExistence type="inferred from homology"/>
<dbReference type="PANTHER" id="PTHR10983">
    <property type="entry name" value="1-ACYLGLYCEROL-3-PHOSPHATE ACYLTRANSFERASE-RELATED"/>
    <property type="match status" value="1"/>
</dbReference>
<keyword evidence="3 5" id="KW-0012">Acyltransferase</keyword>
<dbReference type="GO" id="GO:0012505">
    <property type="term" value="C:endomembrane system"/>
    <property type="evidence" value="ECO:0007669"/>
    <property type="project" value="TreeGrafter"/>
</dbReference>
<dbReference type="Pfam" id="PF01553">
    <property type="entry name" value="Acyltransferase"/>
    <property type="match status" value="1"/>
</dbReference>
<reference evidence="5 6" key="1">
    <citation type="submission" date="2018-02" db="EMBL/GenBank/DDBJ databases">
        <title>Draft genome sequences of Elsinoe sp., causing black scab on jojoba.</title>
        <authorList>
            <person name="Stodart B."/>
            <person name="Jeffress S."/>
            <person name="Ash G."/>
            <person name="Arun Chinnappa K."/>
        </authorList>
    </citation>
    <scope>NUCLEOTIDE SEQUENCE [LARGE SCALE GENOMIC DNA]</scope>
    <source>
        <strain evidence="5 6">Hillstone_2</strain>
    </source>
</reference>
<dbReference type="InterPro" id="IPR002123">
    <property type="entry name" value="Plipid/glycerol_acylTrfase"/>
</dbReference>
<evidence type="ECO:0000256" key="2">
    <source>
        <dbReference type="ARBA" id="ARBA00022679"/>
    </source>
</evidence>
<sequence>MTSLHHLATTFAHRKLRMASAQRLSLWQKLLRTARLLRFLVPWIAHLLLADLALSALLPAATLFPDWTYNVSSRIAEASWRRIQQICEHNNQANIIRSGDELPHGESAIVIANHVEWTDFYLIQHLAIRAGMLHRCRWFAKRELRWVPFLGWGLWAMGMPLVSRKWTEDEREMDRIFHGVVNRKWPMWLIAYSEATRYTPEKYAETVEWCKAQGKPIPKHTLYPRNKGFIAMVQNLRKAPHVKAVYDVTIAYAEGNKFMSPPSFVQTINTPKLGDSYKMFVHVDRHELASLPASSEDLAKWLEDRWMEKGDRLESIKTQITQSGRVNGNANGHTNGIAVKP</sequence>
<gene>
    <name evidence="5" type="ORF">C1H76_3536</name>
</gene>
<evidence type="ECO:0000313" key="6">
    <source>
        <dbReference type="Proteomes" id="UP000308133"/>
    </source>
</evidence>
<dbReference type="AlphaFoldDB" id="A0A4U7AZT2"/>
<dbReference type="SMART" id="SM00563">
    <property type="entry name" value="PlsC"/>
    <property type="match status" value="1"/>
</dbReference>
<dbReference type="EMBL" id="PTQR01000044">
    <property type="protein sequence ID" value="TKX24233.1"/>
    <property type="molecule type" value="Genomic_DNA"/>
</dbReference>
<accession>A0A4U7AZT2</accession>